<gene>
    <name evidence="1" type="ORF">GCM10022255_012520</name>
</gene>
<organism evidence="1 2">
    <name type="scientific">Dactylosporangium darangshiense</name>
    <dbReference type="NCBI Taxonomy" id="579108"/>
    <lineage>
        <taxon>Bacteria</taxon>
        <taxon>Bacillati</taxon>
        <taxon>Actinomycetota</taxon>
        <taxon>Actinomycetes</taxon>
        <taxon>Micromonosporales</taxon>
        <taxon>Micromonosporaceae</taxon>
        <taxon>Dactylosporangium</taxon>
    </lineage>
</organism>
<dbReference type="Proteomes" id="UP001500620">
    <property type="component" value="Unassembled WGS sequence"/>
</dbReference>
<accession>A0ABP8D061</accession>
<sequence>MSEPPAPAGRYRIDVETWEVRRADGEPAAGSAFDDRVAALAHALRLRVETGADHRVDGPGEPACATNRDLYRRLVAEGVRIRGSGRDLAAFLRGWRLAGRAFDGREWLEADEVAAMIVAAGTLDPGADDPAWRSAQYEYVEEPATFAEWEAIVLSQLADLADFAEQGPLDPMASFGTDAPRPEGCRRATMRRWYNFDPRTYLECGVAGTLGGWDEEDGLRIPVPGPYTLLRPEPEPGHHPVGVLGWDVLAELARCGQEYE</sequence>
<reference evidence="2" key="1">
    <citation type="journal article" date="2019" name="Int. J. Syst. Evol. Microbiol.">
        <title>The Global Catalogue of Microorganisms (GCM) 10K type strain sequencing project: providing services to taxonomists for standard genome sequencing and annotation.</title>
        <authorList>
            <consortium name="The Broad Institute Genomics Platform"/>
            <consortium name="The Broad Institute Genome Sequencing Center for Infectious Disease"/>
            <person name="Wu L."/>
            <person name="Ma J."/>
        </authorList>
    </citation>
    <scope>NUCLEOTIDE SEQUENCE [LARGE SCALE GENOMIC DNA]</scope>
    <source>
        <strain evidence="2">JCM 17441</strain>
    </source>
</reference>
<proteinExistence type="predicted"/>
<protein>
    <submittedName>
        <fullName evidence="1">Uncharacterized protein</fullName>
    </submittedName>
</protein>
<evidence type="ECO:0000313" key="1">
    <source>
        <dbReference type="EMBL" id="GAA4245383.1"/>
    </source>
</evidence>
<keyword evidence="2" id="KW-1185">Reference proteome</keyword>
<evidence type="ECO:0000313" key="2">
    <source>
        <dbReference type="Proteomes" id="UP001500620"/>
    </source>
</evidence>
<comment type="caution">
    <text evidence="1">The sequence shown here is derived from an EMBL/GenBank/DDBJ whole genome shotgun (WGS) entry which is preliminary data.</text>
</comment>
<name>A0ABP8D061_9ACTN</name>
<dbReference type="EMBL" id="BAABAT010000002">
    <property type="protein sequence ID" value="GAA4245383.1"/>
    <property type="molecule type" value="Genomic_DNA"/>
</dbReference>